<feature type="transmembrane region" description="Helical" evidence="8">
    <location>
        <begin position="193"/>
        <end position="213"/>
    </location>
</feature>
<evidence type="ECO:0000313" key="10">
    <source>
        <dbReference type="EMBL" id="KTE92832.1"/>
    </source>
</evidence>
<evidence type="ECO:0000256" key="6">
    <source>
        <dbReference type="ARBA" id="ARBA00022989"/>
    </source>
</evidence>
<dbReference type="OrthoDB" id="7843147at2"/>
<dbReference type="PATRIC" id="fig|49338.4.peg.544"/>
<protein>
    <recommendedName>
        <fullName evidence="8">Probable membrane transporter protein</fullName>
    </recommendedName>
</protein>
<dbReference type="InterPro" id="IPR052017">
    <property type="entry name" value="TSUP"/>
</dbReference>
<gene>
    <name evidence="10" type="ORF">AT727_16720</name>
    <name evidence="9" type="ORF">DPCES_0511</name>
</gene>
<evidence type="ECO:0000313" key="9">
    <source>
        <dbReference type="EMBL" id="CDX00398.1"/>
    </source>
</evidence>
<keyword evidence="5 8" id="KW-0812">Transmembrane</keyword>
<sequence length="239" mass="26652">MNTYALILIVLIASTMQAATGFGFAIMSIPFLLLLLDPRDAIQLNILLAFIISLMMIYKIRHTVKAATLKRLIMGSLLGTLPGILIFIFLDVRPLKLLISVLLLISTCLLAAKIRFKESNTKEFLMGVCSGFLTTSIGMPGPPLMIYYAGTDLDKATIRSTTVAYFVFINLLSILMQTFLYGSSAIVWKSTLISLPFLVLGIVLGQFVFVRLNQQRMQQLIYLLLFFTSIYLFVTTIAQ</sequence>
<keyword evidence="3" id="KW-0813">Transport</keyword>
<comment type="subcellular location">
    <subcellularLocation>
        <location evidence="1 8">Cell membrane</location>
        <topology evidence="1 8">Multi-pass membrane protein</topology>
    </subcellularLocation>
</comment>
<evidence type="ECO:0000256" key="5">
    <source>
        <dbReference type="ARBA" id="ARBA00022692"/>
    </source>
</evidence>
<accession>A0A098AV22</accession>
<feature type="transmembrane region" description="Helical" evidence="8">
    <location>
        <begin position="219"/>
        <end position="238"/>
    </location>
</feature>
<feature type="transmembrane region" description="Helical" evidence="8">
    <location>
        <begin position="72"/>
        <end position="89"/>
    </location>
</feature>
<reference evidence="10 11" key="2">
    <citation type="submission" date="2015-12" db="EMBL/GenBank/DDBJ databases">
        <title>Draft Genome Sequence of Desulfitobacterium hafniense Strain DH, a Sulfate-reducing Bacterium Isolated from Paddy Soils.</title>
        <authorList>
            <person name="Bao P."/>
            <person name="Zhang X."/>
            <person name="Li G."/>
        </authorList>
    </citation>
    <scope>NUCLEOTIDE SEQUENCE [LARGE SCALE GENOMIC DNA]</scope>
    <source>
        <strain evidence="10 11">DH</strain>
    </source>
</reference>
<organism evidence="9">
    <name type="scientific">Desulfitobacterium hafniense</name>
    <name type="common">Desulfitobacterium frappieri</name>
    <dbReference type="NCBI Taxonomy" id="49338"/>
    <lineage>
        <taxon>Bacteria</taxon>
        <taxon>Bacillati</taxon>
        <taxon>Bacillota</taxon>
        <taxon>Clostridia</taxon>
        <taxon>Eubacteriales</taxon>
        <taxon>Desulfitobacteriaceae</taxon>
        <taxon>Desulfitobacterium</taxon>
    </lineage>
</organism>
<feature type="transmembrane region" description="Helical" evidence="8">
    <location>
        <begin position="124"/>
        <end position="150"/>
    </location>
</feature>
<dbReference type="EMBL" id="LK996017">
    <property type="protein sequence ID" value="CDX00398.1"/>
    <property type="molecule type" value="Genomic_DNA"/>
</dbReference>
<feature type="transmembrane region" description="Helical" evidence="8">
    <location>
        <begin position="162"/>
        <end position="181"/>
    </location>
</feature>
<proteinExistence type="inferred from homology"/>
<keyword evidence="6 8" id="KW-1133">Transmembrane helix</keyword>
<dbReference type="EMBL" id="LOCK01000010">
    <property type="protein sequence ID" value="KTE92832.1"/>
    <property type="molecule type" value="Genomic_DNA"/>
</dbReference>
<keyword evidence="4 8" id="KW-1003">Cell membrane</keyword>
<comment type="similarity">
    <text evidence="2 8">Belongs to the 4-toluene sulfonate uptake permease (TSUP) (TC 2.A.102) family.</text>
</comment>
<dbReference type="PANTHER" id="PTHR30269">
    <property type="entry name" value="TRANSMEMBRANE PROTEIN YFCA"/>
    <property type="match status" value="1"/>
</dbReference>
<reference evidence="9" key="1">
    <citation type="submission" date="2014-07" db="EMBL/GenBank/DDBJ databases">
        <authorList>
            <person name="Hornung V.Bastian."/>
        </authorList>
    </citation>
    <scope>NUCLEOTIDE SEQUENCE</scope>
    <source>
        <strain evidence="9">PCE-S</strain>
    </source>
</reference>
<dbReference type="Pfam" id="PF01925">
    <property type="entry name" value="TauE"/>
    <property type="match status" value="1"/>
</dbReference>
<evidence type="ECO:0000256" key="1">
    <source>
        <dbReference type="ARBA" id="ARBA00004651"/>
    </source>
</evidence>
<dbReference type="GO" id="GO:0005886">
    <property type="term" value="C:plasma membrane"/>
    <property type="evidence" value="ECO:0007669"/>
    <property type="project" value="UniProtKB-SubCell"/>
</dbReference>
<evidence type="ECO:0000256" key="3">
    <source>
        <dbReference type="ARBA" id="ARBA00022448"/>
    </source>
</evidence>
<evidence type="ECO:0000313" key="11">
    <source>
        <dbReference type="Proteomes" id="UP000054623"/>
    </source>
</evidence>
<evidence type="ECO:0000256" key="7">
    <source>
        <dbReference type="ARBA" id="ARBA00023136"/>
    </source>
</evidence>
<evidence type="ECO:0000256" key="2">
    <source>
        <dbReference type="ARBA" id="ARBA00009142"/>
    </source>
</evidence>
<name>A0A098AV22_DESHA</name>
<evidence type="ECO:0000256" key="8">
    <source>
        <dbReference type="RuleBase" id="RU363041"/>
    </source>
</evidence>
<feature type="transmembrane region" description="Helical" evidence="8">
    <location>
        <begin position="42"/>
        <end position="60"/>
    </location>
</feature>
<dbReference type="AlphaFoldDB" id="A0A098AV22"/>
<keyword evidence="7 8" id="KW-0472">Membrane</keyword>
<dbReference type="Proteomes" id="UP000054623">
    <property type="component" value="Unassembled WGS sequence"/>
</dbReference>
<dbReference type="RefSeq" id="WP_005810311.1">
    <property type="nucleotide sequence ID" value="NZ_CABKQQ010000025.1"/>
</dbReference>
<feature type="transmembrane region" description="Helical" evidence="8">
    <location>
        <begin position="95"/>
        <end position="112"/>
    </location>
</feature>
<evidence type="ECO:0000256" key="4">
    <source>
        <dbReference type="ARBA" id="ARBA00022475"/>
    </source>
</evidence>
<dbReference type="PANTHER" id="PTHR30269:SF37">
    <property type="entry name" value="MEMBRANE TRANSPORTER PROTEIN"/>
    <property type="match status" value="1"/>
</dbReference>
<dbReference type="InterPro" id="IPR002781">
    <property type="entry name" value="TM_pro_TauE-like"/>
</dbReference>